<keyword evidence="11" id="KW-1185">Reference proteome</keyword>
<evidence type="ECO:0000256" key="6">
    <source>
        <dbReference type="ARBA" id="ARBA00023315"/>
    </source>
</evidence>
<dbReference type="InterPro" id="IPR016036">
    <property type="entry name" value="Malonyl_transacylase_ACP-bd"/>
</dbReference>
<dbReference type="InterPro" id="IPR016039">
    <property type="entry name" value="Thiolase-like"/>
</dbReference>
<dbReference type="InterPro" id="IPR020841">
    <property type="entry name" value="PKS_Beta-ketoAc_synthase_dom"/>
</dbReference>
<dbReference type="GO" id="GO:0004312">
    <property type="term" value="F:fatty acid synthase activity"/>
    <property type="evidence" value="ECO:0007669"/>
    <property type="project" value="TreeGrafter"/>
</dbReference>
<dbReference type="InterPro" id="IPR014043">
    <property type="entry name" value="Acyl_transferase_dom"/>
</dbReference>
<dbReference type="PANTHER" id="PTHR43775">
    <property type="entry name" value="FATTY ACID SYNTHASE"/>
    <property type="match status" value="1"/>
</dbReference>
<keyword evidence="4" id="KW-0045">Antibiotic biosynthesis</keyword>
<dbReference type="SUPFAM" id="SSF47336">
    <property type="entry name" value="ACP-like"/>
    <property type="match status" value="1"/>
</dbReference>
<feature type="domain" description="Carrier" evidence="8">
    <location>
        <begin position="675"/>
        <end position="753"/>
    </location>
</feature>
<dbReference type="Proteomes" id="UP000198609">
    <property type="component" value="Unassembled WGS sequence"/>
</dbReference>
<dbReference type="SUPFAM" id="SSF52151">
    <property type="entry name" value="FabD/lysophospholipase-like"/>
    <property type="match status" value="1"/>
</dbReference>
<dbReference type="Gene3D" id="1.10.1200.10">
    <property type="entry name" value="ACP-like"/>
    <property type="match status" value="1"/>
</dbReference>
<keyword evidence="2" id="KW-0597">Phosphoprotein</keyword>
<keyword evidence="6" id="KW-0012">Acyltransferase</keyword>
<evidence type="ECO:0000313" key="10">
    <source>
        <dbReference type="EMBL" id="SED22847.1"/>
    </source>
</evidence>
<dbReference type="Gene3D" id="3.40.366.10">
    <property type="entry name" value="Malonyl-Coenzyme A Acyl Carrier Protein, domain 2"/>
    <property type="match status" value="1"/>
</dbReference>
<dbReference type="FunFam" id="3.40.366.10:FF:000002">
    <property type="entry name" value="Probable polyketide synthase 2"/>
    <property type="match status" value="1"/>
</dbReference>
<evidence type="ECO:0000259" key="9">
    <source>
        <dbReference type="PROSITE" id="PS52004"/>
    </source>
</evidence>
<keyword evidence="3" id="KW-0808">Transferase</keyword>
<dbReference type="Pfam" id="PF16197">
    <property type="entry name" value="KAsynt_C_assoc"/>
    <property type="match status" value="1"/>
</dbReference>
<feature type="domain" description="Ketosynthase family 3 (KS3)" evidence="9">
    <location>
        <begin position="1"/>
        <end position="164"/>
    </location>
</feature>
<accession>A0A1H4YYQ6</accession>
<name>A0A1H4YYQ6_STRMJ</name>
<evidence type="ECO:0000259" key="8">
    <source>
        <dbReference type="PROSITE" id="PS50075"/>
    </source>
</evidence>
<dbReference type="InterPro" id="IPR016035">
    <property type="entry name" value="Acyl_Trfase/lysoPLipase"/>
</dbReference>
<evidence type="ECO:0000313" key="11">
    <source>
        <dbReference type="Proteomes" id="UP000198609"/>
    </source>
</evidence>
<dbReference type="GO" id="GO:0031177">
    <property type="term" value="F:phosphopantetheine binding"/>
    <property type="evidence" value="ECO:0007669"/>
    <property type="project" value="InterPro"/>
</dbReference>
<proteinExistence type="predicted"/>
<dbReference type="SMART" id="SM00823">
    <property type="entry name" value="PKS_PP"/>
    <property type="match status" value="1"/>
</dbReference>
<evidence type="ECO:0000256" key="5">
    <source>
        <dbReference type="ARBA" id="ARBA00023268"/>
    </source>
</evidence>
<dbReference type="GO" id="GO:0006633">
    <property type="term" value="P:fatty acid biosynthetic process"/>
    <property type="evidence" value="ECO:0007669"/>
    <property type="project" value="TreeGrafter"/>
</dbReference>
<dbReference type="GO" id="GO:0017000">
    <property type="term" value="P:antibiotic biosynthetic process"/>
    <property type="evidence" value="ECO:0007669"/>
    <property type="project" value="UniProtKB-KW"/>
</dbReference>
<dbReference type="EMBL" id="FNST01000002">
    <property type="protein sequence ID" value="SED22847.1"/>
    <property type="molecule type" value="Genomic_DNA"/>
</dbReference>
<dbReference type="Pfam" id="PF00698">
    <property type="entry name" value="Acyl_transf_1"/>
    <property type="match status" value="1"/>
</dbReference>
<evidence type="ECO:0000256" key="3">
    <source>
        <dbReference type="ARBA" id="ARBA00022679"/>
    </source>
</evidence>
<dbReference type="AlphaFoldDB" id="A0A1H4YYQ6"/>
<feature type="compositionally biased region" description="Basic and acidic residues" evidence="7">
    <location>
        <begin position="649"/>
        <end position="660"/>
    </location>
</feature>
<dbReference type="InterPro" id="IPR050091">
    <property type="entry name" value="PKS_NRPS_Biosynth_Enz"/>
</dbReference>
<dbReference type="Gene3D" id="3.30.70.3290">
    <property type="match status" value="1"/>
</dbReference>
<reference evidence="11" key="1">
    <citation type="submission" date="2016-10" db="EMBL/GenBank/DDBJ databases">
        <authorList>
            <person name="Varghese N."/>
            <person name="Submissions S."/>
        </authorList>
    </citation>
    <scope>NUCLEOTIDE SEQUENCE [LARGE SCALE GENOMIC DNA]</scope>
    <source>
        <strain evidence="11">DSM 40318</strain>
    </source>
</reference>
<dbReference type="Gene3D" id="3.40.47.10">
    <property type="match status" value="1"/>
</dbReference>
<dbReference type="SMART" id="SM00827">
    <property type="entry name" value="PKS_AT"/>
    <property type="match status" value="1"/>
</dbReference>
<organism evidence="10 11">
    <name type="scientific">Streptomyces melanosporofaciens</name>
    <dbReference type="NCBI Taxonomy" id="67327"/>
    <lineage>
        <taxon>Bacteria</taxon>
        <taxon>Bacillati</taxon>
        <taxon>Actinomycetota</taxon>
        <taxon>Actinomycetes</taxon>
        <taxon>Kitasatosporales</taxon>
        <taxon>Streptomycetaceae</taxon>
        <taxon>Streptomyces</taxon>
        <taxon>Streptomyces violaceusniger group</taxon>
    </lineage>
</organism>
<dbReference type="InterPro" id="IPR032821">
    <property type="entry name" value="PKS_assoc"/>
</dbReference>
<dbReference type="InterPro" id="IPR001227">
    <property type="entry name" value="Ac_transferase_dom_sf"/>
</dbReference>
<protein>
    <submittedName>
        <fullName evidence="10">Ketoacyl-synthetase C-terminal extension</fullName>
    </submittedName>
</protein>
<dbReference type="InterPro" id="IPR036736">
    <property type="entry name" value="ACP-like_sf"/>
</dbReference>
<feature type="region of interest" description="Disordered" evidence="7">
    <location>
        <begin position="1"/>
        <end position="21"/>
    </location>
</feature>
<keyword evidence="5" id="KW-0511">Multifunctional enzyme</keyword>
<dbReference type="CDD" id="cd00833">
    <property type="entry name" value="PKS"/>
    <property type="match status" value="1"/>
</dbReference>
<dbReference type="SMART" id="SM00825">
    <property type="entry name" value="PKS_KS"/>
    <property type="match status" value="1"/>
</dbReference>
<dbReference type="InterPro" id="IPR014031">
    <property type="entry name" value="Ketoacyl_synth_C"/>
</dbReference>
<dbReference type="SUPFAM" id="SSF53901">
    <property type="entry name" value="Thiolase-like"/>
    <property type="match status" value="1"/>
</dbReference>
<dbReference type="PROSITE" id="PS50075">
    <property type="entry name" value="CARRIER"/>
    <property type="match status" value="1"/>
</dbReference>
<dbReference type="InterPro" id="IPR020806">
    <property type="entry name" value="PKS_PP-bd"/>
</dbReference>
<sequence length="826" mass="87754">MVRGAAVNQDGASNGLTAPNGTAQQRVIRQALADARLAPSEVDMVEAHGTGTALGDPIEAGALLATYGQDREQPLLLGSVKSNLGHTQAAAGAAGVIKAVLAMRYGVIPRTLHVDQPTPHVDWSTGGVSLVTEPTPWPSADRPRRAGVSSFGISGTNAHTVLEQAPAETAPAPAPPTVATPVVAWVLSARGAASLRAQAARLRSWLTDRPDPDHSPADVGWSLATGRSLMGHRAVLVGGSREDLLAELGHLADGHLTDGVGQARPQRLAMVFSGQGSQRPGMGRGLYRAFPQYAAAFDAVCAEFDRHLALPLRHVVLGADAEVLDEELLDDEVLDRTEYTQPALFAMETALFRLMEHWGVAPDLLLGHSIGELTAAHVAGVLTLPDACTLVAARGRLMQAEPANGAMAAIEATEEEIRSDLGTGVELAAVNGPSAVVISGDADEVDRVREHWRSAGRRTSRLRVSHAFHSAHLDGMLEEFRTVAESVRYRAPAVPVVSNLTGTVASDEELCSPEYWVRHARGCVRFADGVRAAEAYGVTAILELGPDSIAAGMAEDSLSDPVSTLVVPALRRHRGEVSALTGALADLSVRGVTVSWSSVLAGRGGRRVDLPTYAFQRERYWPARDAGGRKPADAATTGYATDVLEPDGGEPRDGEPHDVPRPALTERLAPLTRPERVGLLLSVVRQDIAKVLGHRTVAEVEPTVSFAELGMDSLAAVRLRNVLAGRTGTELPTALMFDQPSAEALAEYLATVVLPDDRQQVDAVFRRLDDVESALPAVRADRAARSRLAARLRSLSSRLDDSGEPDEVDGVPDDELFRLIDEELEL</sequence>
<dbReference type="InterPro" id="IPR009081">
    <property type="entry name" value="PP-bd_ACP"/>
</dbReference>
<dbReference type="PROSITE" id="PS52004">
    <property type="entry name" value="KS3_2"/>
    <property type="match status" value="1"/>
</dbReference>
<dbReference type="Pfam" id="PF02801">
    <property type="entry name" value="Ketoacyl-synt_C"/>
    <property type="match status" value="1"/>
</dbReference>
<evidence type="ECO:0000256" key="7">
    <source>
        <dbReference type="SAM" id="MobiDB-lite"/>
    </source>
</evidence>
<dbReference type="PANTHER" id="PTHR43775:SF51">
    <property type="entry name" value="INACTIVE PHENOLPHTHIOCEROL SYNTHESIS POLYKETIDE SYNTHASE TYPE I PKS1-RELATED"/>
    <property type="match status" value="1"/>
</dbReference>
<evidence type="ECO:0000256" key="2">
    <source>
        <dbReference type="ARBA" id="ARBA00022553"/>
    </source>
</evidence>
<keyword evidence="1" id="KW-0596">Phosphopantetheine</keyword>
<dbReference type="SMART" id="SM01294">
    <property type="entry name" value="PKS_PP_betabranch"/>
    <property type="match status" value="1"/>
</dbReference>
<feature type="compositionally biased region" description="Polar residues" evidence="7">
    <location>
        <begin position="10"/>
        <end position="21"/>
    </location>
</feature>
<dbReference type="SUPFAM" id="SSF55048">
    <property type="entry name" value="Probable ACP-binding domain of malonyl-CoA ACP transacylase"/>
    <property type="match status" value="1"/>
</dbReference>
<dbReference type="Pfam" id="PF00550">
    <property type="entry name" value="PP-binding"/>
    <property type="match status" value="1"/>
</dbReference>
<evidence type="ECO:0000256" key="1">
    <source>
        <dbReference type="ARBA" id="ARBA00022450"/>
    </source>
</evidence>
<feature type="region of interest" description="Disordered" evidence="7">
    <location>
        <begin position="625"/>
        <end position="663"/>
    </location>
</feature>
<gene>
    <name evidence="10" type="ORF">SAMN04490356_7526</name>
</gene>
<evidence type="ECO:0000256" key="4">
    <source>
        <dbReference type="ARBA" id="ARBA00023194"/>
    </source>
</evidence>